<dbReference type="GO" id="GO:0019843">
    <property type="term" value="F:rRNA binding"/>
    <property type="evidence" value="ECO:0007669"/>
    <property type="project" value="UniProtKB-UniRule"/>
</dbReference>
<dbReference type="GO" id="GO:1990904">
    <property type="term" value="C:ribonucleoprotein complex"/>
    <property type="evidence" value="ECO:0007669"/>
    <property type="project" value="UniProtKB-KW"/>
</dbReference>
<evidence type="ECO:0000256" key="1">
    <source>
        <dbReference type="ARBA" id="ARBA00006471"/>
    </source>
</evidence>
<evidence type="ECO:0000313" key="8">
    <source>
        <dbReference type="Proteomes" id="UP000488506"/>
    </source>
</evidence>
<protein>
    <recommendedName>
        <fullName evidence="4 5">Small ribosomal subunit protein uS8</fullName>
    </recommendedName>
</protein>
<dbReference type="PROSITE" id="PS00053">
    <property type="entry name" value="RIBOSOMAL_S8"/>
    <property type="match status" value="1"/>
</dbReference>
<name>A0A833L158_UNCSA</name>
<dbReference type="PANTHER" id="PTHR11758">
    <property type="entry name" value="40S RIBOSOMAL PROTEIN S15A"/>
    <property type="match status" value="1"/>
</dbReference>
<keyword evidence="3 5" id="KW-0687">Ribonucleoprotein</keyword>
<accession>A0A833L158</accession>
<dbReference type="Gene3D" id="3.30.1490.10">
    <property type="match status" value="1"/>
</dbReference>
<dbReference type="GO" id="GO:0005737">
    <property type="term" value="C:cytoplasm"/>
    <property type="evidence" value="ECO:0007669"/>
    <property type="project" value="UniProtKB-ARBA"/>
</dbReference>
<keyword evidence="2 5" id="KW-0689">Ribosomal protein</keyword>
<dbReference type="GO" id="GO:0005840">
    <property type="term" value="C:ribosome"/>
    <property type="evidence" value="ECO:0007669"/>
    <property type="project" value="UniProtKB-KW"/>
</dbReference>
<dbReference type="NCBIfam" id="NF001109">
    <property type="entry name" value="PRK00136.1"/>
    <property type="match status" value="1"/>
</dbReference>
<comment type="function">
    <text evidence="5">One of the primary rRNA binding proteins, it binds directly to 16S rRNA central domain where it helps coordinate assembly of the platform of the 30S subunit.</text>
</comment>
<dbReference type="Gene3D" id="3.30.1370.30">
    <property type="match status" value="1"/>
</dbReference>
<reference evidence="7 8" key="1">
    <citation type="submission" date="2019-12" db="EMBL/GenBank/DDBJ databases">
        <authorList>
            <person name="Wolfe R."/>
            <person name="Danczak R."/>
            <person name="Wilkins M."/>
        </authorList>
    </citation>
    <scope>NUCLEOTIDE SEQUENCE [LARGE SCALE GENOMIC DNA]</scope>
    <source>
        <strain evidence="7">X2_MaxBin.013</strain>
    </source>
</reference>
<dbReference type="Pfam" id="PF00410">
    <property type="entry name" value="Ribosomal_S8"/>
    <property type="match status" value="1"/>
</dbReference>
<dbReference type="HAMAP" id="MF_01302_B">
    <property type="entry name" value="Ribosomal_uS8_B"/>
    <property type="match status" value="1"/>
</dbReference>
<keyword evidence="5" id="KW-0694">RNA-binding</keyword>
<dbReference type="FunFam" id="3.30.1490.10:FF:000001">
    <property type="entry name" value="30S ribosomal protein S8"/>
    <property type="match status" value="1"/>
</dbReference>
<comment type="similarity">
    <text evidence="1 5 6">Belongs to the universal ribosomal protein uS8 family.</text>
</comment>
<dbReference type="SUPFAM" id="SSF56047">
    <property type="entry name" value="Ribosomal protein S8"/>
    <property type="match status" value="1"/>
</dbReference>
<evidence type="ECO:0000256" key="2">
    <source>
        <dbReference type="ARBA" id="ARBA00022980"/>
    </source>
</evidence>
<evidence type="ECO:0000256" key="3">
    <source>
        <dbReference type="ARBA" id="ARBA00023274"/>
    </source>
</evidence>
<evidence type="ECO:0000256" key="5">
    <source>
        <dbReference type="HAMAP-Rule" id="MF_01302"/>
    </source>
</evidence>
<evidence type="ECO:0000256" key="4">
    <source>
        <dbReference type="ARBA" id="ARBA00035258"/>
    </source>
</evidence>
<dbReference type="GO" id="GO:0003735">
    <property type="term" value="F:structural constituent of ribosome"/>
    <property type="evidence" value="ECO:0007669"/>
    <property type="project" value="InterPro"/>
</dbReference>
<evidence type="ECO:0000313" key="7">
    <source>
        <dbReference type="EMBL" id="KAF0134272.1"/>
    </source>
</evidence>
<evidence type="ECO:0000256" key="6">
    <source>
        <dbReference type="RuleBase" id="RU003660"/>
    </source>
</evidence>
<dbReference type="AlphaFoldDB" id="A0A833L158"/>
<comment type="subunit">
    <text evidence="5">Part of the 30S ribosomal subunit. Contacts proteins S5 and S12.</text>
</comment>
<dbReference type="GO" id="GO:0006412">
    <property type="term" value="P:translation"/>
    <property type="evidence" value="ECO:0007669"/>
    <property type="project" value="UniProtKB-UniRule"/>
</dbReference>
<organism evidence="7 8">
    <name type="scientific">Candidatus Saganbacteria bacterium</name>
    <dbReference type="NCBI Taxonomy" id="2575572"/>
    <lineage>
        <taxon>Bacteria</taxon>
        <taxon>Bacillati</taxon>
        <taxon>Saganbacteria</taxon>
    </lineage>
</organism>
<proteinExistence type="inferred from homology"/>
<dbReference type="InterPro" id="IPR047863">
    <property type="entry name" value="Ribosomal_uS8_CS"/>
</dbReference>
<dbReference type="InterPro" id="IPR000630">
    <property type="entry name" value="Ribosomal_uS8"/>
</dbReference>
<keyword evidence="5" id="KW-0699">rRNA-binding</keyword>
<comment type="caution">
    <text evidence="7">The sequence shown here is derived from an EMBL/GenBank/DDBJ whole genome shotgun (WGS) entry which is preliminary data.</text>
</comment>
<dbReference type="EMBL" id="WPAF01000010">
    <property type="protein sequence ID" value="KAF0134272.1"/>
    <property type="molecule type" value="Genomic_DNA"/>
</dbReference>
<dbReference type="Proteomes" id="UP000488506">
    <property type="component" value="Unassembled WGS sequence"/>
</dbReference>
<dbReference type="InterPro" id="IPR035987">
    <property type="entry name" value="Ribosomal_uS8_sf"/>
</dbReference>
<gene>
    <name evidence="5" type="primary">rpsH</name>
    <name evidence="7" type="ORF">FD145_784</name>
</gene>
<sequence length="135" mass="15222">MNDLVSDMLLRVNNGLSRKKENVDLVYSKLVTEIARILVEEGFILYQQILTRGKKKILRVGLKYVLDKFGKPQRGVISGLKVASRPGRRMYVSFRKIPKVRCGLGSVVLTTPKGVMADNKARKEKVGGEVLCFVW</sequence>